<dbReference type="GO" id="GO:0019557">
    <property type="term" value="P:L-histidine catabolic process to glutamate and formate"/>
    <property type="evidence" value="ECO:0007669"/>
    <property type="project" value="UniProtKB-UniPathway"/>
</dbReference>
<dbReference type="InterPro" id="IPR005923">
    <property type="entry name" value="HutG"/>
</dbReference>
<evidence type="ECO:0000256" key="6">
    <source>
        <dbReference type="NCBIfam" id="TIGR01227"/>
    </source>
</evidence>
<reference evidence="10 11" key="1">
    <citation type="submission" date="2016-08" db="EMBL/GenBank/DDBJ databases">
        <authorList>
            <person name="Seilhamer J.J."/>
        </authorList>
    </citation>
    <scope>NUCLEOTIDE SEQUENCE [LARGE SCALE GENOMIC DNA]</scope>
    <source>
        <strain evidence="10 11">BRTC-1</strain>
    </source>
</reference>
<dbReference type="AlphaFoldDB" id="A0A1B2LZZ7"/>
<dbReference type="Pfam" id="PF00491">
    <property type="entry name" value="Arginase"/>
    <property type="match status" value="1"/>
</dbReference>
<accession>A0A1B2LZZ7</accession>
<comment type="pathway">
    <text evidence="5">Amino-acid degradation; L-histidine degradation into L-glutamate; L-glutamate from N-formimidoyl-L-glutamate (hydrolase route): step 1/1.</text>
</comment>
<dbReference type="Gene3D" id="3.40.800.10">
    <property type="entry name" value="Ureohydrolase domain"/>
    <property type="match status" value="1"/>
</dbReference>
<evidence type="ECO:0000256" key="5">
    <source>
        <dbReference type="HAMAP-Rule" id="MF_00737"/>
    </source>
</evidence>
<dbReference type="NCBIfam" id="TIGR01227">
    <property type="entry name" value="hutG"/>
    <property type="match status" value="1"/>
</dbReference>
<dbReference type="EC" id="3.5.3.8" evidence="5 6"/>
<comment type="function">
    <text evidence="5">Catalyzes the conversion of N-formimidoyl-L-glutamate to L-glutamate and formamide.</text>
</comment>
<dbReference type="GO" id="GO:0019556">
    <property type="term" value="P:L-histidine catabolic process to glutamate and formamide"/>
    <property type="evidence" value="ECO:0007669"/>
    <property type="project" value="UniProtKB-UniRule"/>
</dbReference>
<evidence type="ECO:0000256" key="4">
    <source>
        <dbReference type="ARBA" id="ARBA00023211"/>
    </source>
</evidence>
<feature type="binding site" evidence="5">
    <location>
        <position position="167"/>
    </location>
    <ligand>
        <name>Mn(2+)</name>
        <dbReference type="ChEBI" id="CHEBI:29035"/>
        <label>2</label>
    </ligand>
</feature>
<feature type="binding site" evidence="5 7">
    <location>
        <position position="165"/>
    </location>
    <ligand>
        <name>Mn(2+)</name>
        <dbReference type="ChEBI" id="CHEBI:29035"/>
        <label>1</label>
    </ligand>
</feature>
<evidence type="ECO:0000256" key="8">
    <source>
        <dbReference type="PROSITE-ProRule" id="PRU00742"/>
    </source>
</evidence>
<evidence type="ECO:0000256" key="1">
    <source>
        <dbReference type="ARBA" id="ARBA00022723"/>
    </source>
</evidence>
<dbReference type="GO" id="GO:0033389">
    <property type="term" value="P:putrescine biosynthetic process from arginine, via agmatine"/>
    <property type="evidence" value="ECO:0007669"/>
    <property type="project" value="TreeGrafter"/>
</dbReference>
<dbReference type="OrthoDB" id="9789727at2"/>
<dbReference type="PANTHER" id="PTHR11358:SF35">
    <property type="entry name" value="FORMIMIDOYLGLUTAMASE"/>
    <property type="match status" value="1"/>
</dbReference>
<evidence type="ECO:0000256" key="3">
    <source>
        <dbReference type="ARBA" id="ARBA00022808"/>
    </source>
</evidence>
<evidence type="ECO:0000256" key="9">
    <source>
        <dbReference type="RuleBase" id="RU003684"/>
    </source>
</evidence>
<proteinExistence type="inferred from homology"/>
<dbReference type="InterPro" id="IPR020855">
    <property type="entry name" value="Ureohydrolase_Mn_BS"/>
</dbReference>
<feature type="binding site" evidence="7">
    <location>
        <position position="167"/>
    </location>
    <ligand>
        <name>Mn(2+)</name>
        <dbReference type="ChEBI" id="CHEBI:29035"/>
        <label>1</label>
    </ligand>
</feature>
<dbReference type="GO" id="GO:0030145">
    <property type="term" value="F:manganese ion binding"/>
    <property type="evidence" value="ECO:0007669"/>
    <property type="project" value="UniProtKB-UniRule"/>
</dbReference>
<protein>
    <recommendedName>
        <fullName evidence="5 6">Formimidoylglutamase</fullName>
        <ecNumber evidence="5 6">3.5.3.8</ecNumber>
    </recommendedName>
    <alternativeName>
        <fullName evidence="5">Formiminoglutamase</fullName>
    </alternativeName>
    <alternativeName>
        <fullName evidence="5">Formiminoglutamate hydrolase</fullName>
    </alternativeName>
</protein>
<keyword evidence="4 5" id="KW-0464">Manganese</keyword>
<dbReference type="GO" id="GO:0008783">
    <property type="term" value="F:agmatinase activity"/>
    <property type="evidence" value="ECO:0007669"/>
    <property type="project" value="TreeGrafter"/>
</dbReference>
<keyword evidence="1 5" id="KW-0479">Metal-binding</keyword>
<dbReference type="SUPFAM" id="SSF52768">
    <property type="entry name" value="Arginase/deacetylase"/>
    <property type="match status" value="1"/>
</dbReference>
<dbReference type="UniPathway" id="UPA00379">
    <property type="reaction ID" value="UER00552"/>
</dbReference>
<dbReference type="STRING" id="1789224.BFG52_08350"/>
<feature type="binding site" evidence="5 7">
    <location>
        <position position="256"/>
    </location>
    <ligand>
        <name>Mn(2+)</name>
        <dbReference type="ChEBI" id="CHEBI:29035"/>
        <label>1</label>
    </ligand>
</feature>
<dbReference type="InterPro" id="IPR006035">
    <property type="entry name" value="Ureohydrolase"/>
</dbReference>
<feature type="binding site" evidence="5">
    <location>
        <position position="256"/>
    </location>
    <ligand>
        <name>Mn(2+)</name>
        <dbReference type="ChEBI" id="CHEBI:29035"/>
        <label>2</label>
    </ligand>
</feature>
<organism evidence="10 11">
    <name type="scientific">Acinetobacter larvae</name>
    <dbReference type="NCBI Taxonomy" id="1789224"/>
    <lineage>
        <taxon>Bacteria</taxon>
        <taxon>Pseudomonadati</taxon>
        <taxon>Pseudomonadota</taxon>
        <taxon>Gammaproteobacteria</taxon>
        <taxon>Moraxellales</taxon>
        <taxon>Moraxellaceae</taxon>
        <taxon>Acinetobacter</taxon>
    </lineage>
</organism>
<dbReference type="CDD" id="cd09988">
    <property type="entry name" value="Formimidoylglutamase"/>
    <property type="match status" value="1"/>
</dbReference>
<dbReference type="PIRSF" id="PIRSF036979">
    <property type="entry name" value="Arginase"/>
    <property type="match status" value="1"/>
</dbReference>
<comment type="catalytic activity">
    <reaction evidence="5">
        <text>N-formimidoyl-L-glutamate + H2O = formamide + L-glutamate</text>
        <dbReference type="Rhea" id="RHEA:22492"/>
        <dbReference type="ChEBI" id="CHEBI:15377"/>
        <dbReference type="ChEBI" id="CHEBI:16397"/>
        <dbReference type="ChEBI" id="CHEBI:29985"/>
        <dbReference type="ChEBI" id="CHEBI:58928"/>
        <dbReference type="EC" id="3.5.3.8"/>
    </reaction>
</comment>
<keyword evidence="2 5" id="KW-0378">Hydrolase</keyword>
<comment type="cofactor">
    <cofactor evidence="5 7">
        <name>Mn(2+)</name>
        <dbReference type="ChEBI" id="CHEBI:29035"/>
    </cofactor>
    <text evidence="5 7">Binds 2 manganese ions per subunit.</text>
</comment>
<keyword evidence="3 5" id="KW-0369">Histidine metabolism</keyword>
<feature type="binding site" evidence="7">
    <location>
        <position position="258"/>
    </location>
    <ligand>
        <name>Mn(2+)</name>
        <dbReference type="ChEBI" id="CHEBI:29035"/>
        <label>1</label>
    </ligand>
</feature>
<dbReference type="PROSITE" id="PS51409">
    <property type="entry name" value="ARGINASE_2"/>
    <property type="match status" value="1"/>
</dbReference>
<evidence type="ECO:0000313" key="11">
    <source>
        <dbReference type="Proteomes" id="UP000093391"/>
    </source>
</evidence>
<keyword evidence="11" id="KW-1185">Reference proteome</keyword>
<comment type="similarity">
    <text evidence="5 8 9">Belongs to the arginase family.</text>
</comment>
<dbReference type="KEGG" id="ala:BFG52_08350"/>
<dbReference type="PANTHER" id="PTHR11358">
    <property type="entry name" value="ARGINASE/AGMATINASE"/>
    <property type="match status" value="1"/>
</dbReference>
<dbReference type="Proteomes" id="UP000093391">
    <property type="component" value="Chromosome"/>
</dbReference>
<feature type="binding site" evidence="5">
    <location>
        <position position="258"/>
    </location>
    <ligand>
        <name>Mn(2+)</name>
        <dbReference type="ChEBI" id="CHEBI:29035"/>
        <label>2</label>
    </ligand>
</feature>
<dbReference type="GO" id="GO:0050415">
    <property type="term" value="F:formimidoylglutamase activity"/>
    <property type="evidence" value="ECO:0007669"/>
    <property type="project" value="UniProtKB-UniRule"/>
</dbReference>
<evidence type="ECO:0000313" key="10">
    <source>
        <dbReference type="EMBL" id="AOA58363.1"/>
    </source>
</evidence>
<feature type="binding site" evidence="5 7">
    <location>
        <position position="169"/>
    </location>
    <ligand>
        <name>Mn(2+)</name>
        <dbReference type="ChEBI" id="CHEBI:29035"/>
        <label>1</label>
    </ligand>
</feature>
<feature type="binding site" evidence="5 7">
    <location>
        <position position="136"/>
    </location>
    <ligand>
        <name>Mn(2+)</name>
        <dbReference type="ChEBI" id="CHEBI:29035"/>
        <label>1</label>
    </ligand>
</feature>
<name>A0A1B2LZZ7_9GAMM</name>
<evidence type="ECO:0000256" key="7">
    <source>
        <dbReference type="PIRSR" id="PIRSR036979-1"/>
    </source>
</evidence>
<evidence type="ECO:0000256" key="2">
    <source>
        <dbReference type="ARBA" id="ARBA00022801"/>
    </source>
</evidence>
<dbReference type="HAMAP" id="MF_00737">
    <property type="entry name" value="Formimidoylglutam"/>
    <property type="match status" value="1"/>
</dbReference>
<sequence>MPENASPPRAQRFEWKGRHDGEQASQLRLHQIIHQTTTTAVQERARHTESNAYVLLGFCSDEGVRRNHGRIGAATAPHYIRQQLANLPVHHALQLRDDGDIYCQGQQLEQAQQALAERLTQILTQGEMPIVLGGGHELGFASFCGLFDYLQQNEPQKHMGIINFDAHFDLRQHDVATSGTPFLQAAQRCQQYQQDFHYLCIGVGKHANTKILFETADQLKCHYIYDQQIHSANMPQLLAQLQQFIDQVDYLYITVDLDVFAASIAPGVSAPAWRGITLGDFEQLFAWILRSGKVRILDIAECNPVFDIDQRTAKLAAYIIFEYLNTAVTHAAISGTVTT</sequence>
<feature type="binding site" evidence="5">
    <location>
        <position position="165"/>
    </location>
    <ligand>
        <name>Mn(2+)</name>
        <dbReference type="ChEBI" id="CHEBI:29035"/>
        <label>2</label>
    </ligand>
</feature>
<gene>
    <name evidence="5" type="primary">hutG</name>
    <name evidence="10" type="ORF">BFG52_08350</name>
</gene>
<dbReference type="InterPro" id="IPR023696">
    <property type="entry name" value="Ureohydrolase_dom_sf"/>
</dbReference>
<dbReference type="EMBL" id="CP016895">
    <property type="protein sequence ID" value="AOA58363.1"/>
    <property type="molecule type" value="Genomic_DNA"/>
</dbReference>
<dbReference type="RefSeq" id="WP_067554647.1">
    <property type="nucleotide sequence ID" value="NZ_CP016895.1"/>
</dbReference>
<dbReference type="PROSITE" id="PS01053">
    <property type="entry name" value="ARGINASE_1"/>
    <property type="match status" value="1"/>
</dbReference>